<dbReference type="EMBL" id="KI669493">
    <property type="protein sequence ID" value="OCF37239.1"/>
    <property type="molecule type" value="Genomic_DNA"/>
</dbReference>
<evidence type="ECO:0000313" key="3">
    <source>
        <dbReference type="Proteomes" id="UP000092666"/>
    </source>
</evidence>
<dbReference type="SUPFAM" id="SSF48452">
    <property type="entry name" value="TPR-like"/>
    <property type="match status" value="1"/>
</dbReference>
<gene>
    <name evidence="2" type="ORF">I316_01146</name>
</gene>
<keyword evidence="3" id="KW-1185">Reference proteome</keyword>
<proteinExistence type="predicted"/>
<sequence length="440" mass="48593">MDGCEVPFKVQTQSQYVKTAEPPKSIDEAQTIQITILSAPCSPTSSVDYPQEREGAKTSTSPPNDVDANAIISENPNAKLARQVLARYPSLSDEQLWEPWFAFPSKPHMTLHRWAEGQKARLNMHIHTLPSVPIEADFHTFLRYSRWTLASLKILVLGSILLIRGVQYGPQMGRTLFGRLLGDRYNDLMAFGANGVNSNGKIRAVGVGTGLDVASKREKGNKVVILDNARSSQAGEEEEEEEEGSKRTSLVDNGVLIKSAVDEARALQLRGNEFFAEGKYDAALEHYGMAIVRLIPWDLASLSPSPARETGFIETDQALMLSIALTSLRMTQILPPHYRPQTSVAGSRLYRLTRAACEYVKLSPVPKPDPELNPLRRSDTNYDYSVNADVDAELDLGEKLEVMSRELAGVSAAEEMHMGLEGGKSVRGVRRTMDSYFGLV</sequence>
<dbReference type="AlphaFoldDB" id="A0A1B9H1T7"/>
<protein>
    <submittedName>
        <fullName evidence="2">Uncharacterized protein</fullName>
    </submittedName>
</protein>
<feature type="region of interest" description="Disordered" evidence="1">
    <location>
        <begin position="227"/>
        <end position="248"/>
    </location>
</feature>
<dbReference type="OrthoDB" id="2564080at2759"/>
<reference evidence="3" key="2">
    <citation type="submission" date="2013-12" db="EMBL/GenBank/DDBJ databases">
        <title>Evolution of pathogenesis and genome organization in the Tremellales.</title>
        <authorList>
            <person name="Cuomo C."/>
            <person name="Litvintseva A."/>
            <person name="Heitman J."/>
            <person name="Chen Y."/>
            <person name="Sun S."/>
            <person name="Springer D."/>
            <person name="Dromer F."/>
            <person name="Young S."/>
            <person name="Zeng Q."/>
            <person name="Chapman S."/>
            <person name="Gujja S."/>
            <person name="Saif S."/>
            <person name="Birren B."/>
        </authorList>
    </citation>
    <scope>NUCLEOTIDE SEQUENCE [LARGE SCALE GENOMIC DNA]</scope>
    <source>
        <strain evidence="3">BCC8398</strain>
    </source>
</reference>
<feature type="region of interest" description="Disordered" evidence="1">
    <location>
        <begin position="43"/>
        <end position="66"/>
    </location>
</feature>
<organism evidence="2 3">
    <name type="scientific">Kwoniella heveanensis BCC8398</name>
    <dbReference type="NCBI Taxonomy" id="1296120"/>
    <lineage>
        <taxon>Eukaryota</taxon>
        <taxon>Fungi</taxon>
        <taxon>Dikarya</taxon>
        <taxon>Basidiomycota</taxon>
        <taxon>Agaricomycotina</taxon>
        <taxon>Tremellomycetes</taxon>
        <taxon>Tremellales</taxon>
        <taxon>Cryptococcaceae</taxon>
        <taxon>Kwoniella</taxon>
    </lineage>
</organism>
<accession>A0A1B9H1T7</accession>
<name>A0A1B9H1T7_9TREE</name>
<dbReference type="InterPro" id="IPR011990">
    <property type="entry name" value="TPR-like_helical_dom_sf"/>
</dbReference>
<dbReference type="Proteomes" id="UP000092666">
    <property type="component" value="Unassembled WGS sequence"/>
</dbReference>
<evidence type="ECO:0000256" key="1">
    <source>
        <dbReference type="SAM" id="MobiDB-lite"/>
    </source>
</evidence>
<reference evidence="2 3" key="1">
    <citation type="submission" date="2013-07" db="EMBL/GenBank/DDBJ databases">
        <title>The Genome Sequence of Cryptococcus heveanensis BCC8398.</title>
        <authorList>
            <consortium name="The Broad Institute Genome Sequencing Platform"/>
            <person name="Cuomo C."/>
            <person name="Litvintseva A."/>
            <person name="Chen Y."/>
            <person name="Heitman J."/>
            <person name="Sun S."/>
            <person name="Springer D."/>
            <person name="Dromer F."/>
            <person name="Young S.K."/>
            <person name="Zeng Q."/>
            <person name="Gargeya S."/>
            <person name="Fitzgerald M."/>
            <person name="Abouelleil A."/>
            <person name="Alvarado L."/>
            <person name="Berlin A.M."/>
            <person name="Chapman S.B."/>
            <person name="Dewar J."/>
            <person name="Goldberg J."/>
            <person name="Griggs A."/>
            <person name="Gujja S."/>
            <person name="Hansen M."/>
            <person name="Howarth C."/>
            <person name="Imamovic A."/>
            <person name="Larimer J."/>
            <person name="McCowan C."/>
            <person name="Murphy C."/>
            <person name="Pearson M."/>
            <person name="Priest M."/>
            <person name="Roberts A."/>
            <person name="Saif S."/>
            <person name="Shea T."/>
            <person name="Sykes S."/>
            <person name="Wortman J."/>
            <person name="Nusbaum C."/>
            <person name="Birren B."/>
        </authorList>
    </citation>
    <scope>NUCLEOTIDE SEQUENCE [LARGE SCALE GENOMIC DNA]</scope>
    <source>
        <strain evidence="2 3">BCC8398</strain>
    </source>
</reference>
<evidence type="ECO:0000313" key="2">
    <source>
        <dbReference type="EMBL" id="OCF37239.1"/>
    </source>
</evidence>